<proteinExistence type="predicted"/>
<gene>
    <name evidence="2" type="primary">phb1.2</name>
</gene>
<reference evidence="2" key="1">
    <citation type="journal article" date="1998" name="Genetics">
        <title>A large pheromone and receptor gene complex determines multiple B mating type specificities in Coprinus cinereus.</title>
        <authorList>
            <person name="O'Shea S.F."/>
            <person name="Chaure P.T."/>
            <person name="Halsall J.R."/>
            <person name="Olesnicky N.S."/>
            <person name="Leibbrandt A."/>
            <person name="Connerton I.F."/>
            <person name="Casselton L.A."/>
        </authorList>
    </citation>
    <scope>NUCLEOTIDE SEQUENCE</scope>
    <source>
        <strain evidence="2">H9</strain>
    </source>
</reference>
<dbReference type="EMBL" id="Y11079">
    <property type="protein sequence ID" value="CAA71961.1"/>
    <property type="molecule type" value="Genomic_DNA"/>
</dbReference>
<protein>
    <submittedName>
        <fullName evidence="2">Pheromone</fullName>
    </submittedName>
</protein>
<organism evidence="2">
    <name type="scientific">Coprinopsis cinerea</name>
    <name type="common">Inky cap fungus</name>
    <name type="synonym">Hormographiella aspergillata</name>
    <dbReference type="NCBI Taxonomy" id="5346"/>
    <lineage>
        <taxon>Eukaryota</taxon>
        <taxon>Fungi</taxon>
        <taxon>Dikarya</taxon>
        <taxon>Basidiomycota</taxon>
        <taxon>Agaricomycotina</taxon>
        <taxon>Agaricomycetes</taxon>
        <taxon>Agaricomycetidae</taxon>
        <taxon>Agaricales</taxon>
        <taxon>Agaricineae</taxon>
        <taxon>Psathyrellaceae</taxon>
        <taxon>Coprinopsis</taxon>
    </lineage>
</organism>
<dbReference type="GO" id="GO:0000772">
    <property type="term" value="F:mating pheromone activity"/>
    <property type="evidence" value="ECO:0007669"/>
    <property type="project" value="InterPro"/>
</dbReference>
<feature type="region of interest" description="Disordered" evidence="1">
    <location>
        <begin position="18"/>
        <end position="58"/>
    </location>
</feature>
<dbReference type="GO" id="GO:0016020">
    <property type="term" value="C:membrane"/>
    <property type="evidence" value="ECO:0007669"/>
    <property type="project" value="InterPro"/>
</dbReference>
<sequence>MDSFQQLNLFVEETIHRSLPEAIPSSDSTDTGASERDTTPVNTERHLGFTTKGFCVIS</sequence>
<dbReference type="InterPro" id="IPR012597">
    <property type="entry name" value="Pheromone"/>
</dbReference>
<dbReference type="Pfam" id="PF08015">
    <property type="entry name" value="Pheromone"/>
    <property type="match status" value="1"/>
</dbReference>
<dbReference type="AlphaFoldDB" id="O74281"/>
<evidence type="ECO:0000313" key="2">
    <source>
        <dbReference type="EMBL" id="CAA71961.1"/>
    </source>
</evidence>
<accession>O74281</accession>
<name>O74281_COPCI</name>
<evidence type="ECO:0000256" key="1">
    <source>
        <dbReference type="SAM" id="MobiDB-lite"/>
    </source>
</evidence>
<feature type="compositionally biased region" description="Basic and acidic residues" evidence="1">
    <location>
        <begin position="33"/>
        <end position="47"/>
    </location>
</feature>